<dbReference type="SUPFAM" id="SSF57716">
    <property type="entry name" value="Glucocorticoid receptor-like (DNA-binding domain)"/>
    <property type="match status" value="1"/>
</dbReference>
<dbReference type="Proteomes" id="UP001652625">
    <property type="component" value="Chromosome 06"/>
</dbReference>
<dbReference type="Pfam" id="PF00253">
    <property type="entry name" value="Ribosomal_S14"/>
    <property type="match status" value="1"/>
</dbReference>
<proteinExistence type="inferred from homology"/>
<evidence type="ECO:0000256" key="3">
    <source>
        <dbReference type="ARBA" id="ARBA00023274"/>
    </source>
</evidence>
<dbReference type="PANTHER" id="PTHR19836">
    <property type="entry name" value="30S RIBOSOMAL PROTEIN S14"/>
    <property type="match status" value="1"/>
</dbReference>
<keyword evidence="2" id="KW-0689">Ribosomal protein</keyword>
<gene>
    <name evidence="5" type="primary">LOC124814905</name>
</gene>
<evidence type="ECO:0000313" key="4">
    <source>
        <dbReference type="Proteomes" id="UP001652625"/>
    </source>
</evidence>
<reference evidence="5" key="1">
    <citation type="submission" date="2025-08" db="UniProtKB">
        <authorList>
            <consortium name="RefSeq"/>
        </authorList>
    </citation>
    <scope>IDENTIFICATION</scope>
</reference>
<evidence type="ECO:0000256" key="2">
    <source>
        <dbReference type="ARBA" id="ARBA00022980"/>
    </source>
</evidence>
<organism evidence="4 5">
    <name type="scientific">Hydra vulgaris</name>
    <name type="common">Hydra</name>
    <name type="synonym">Hydra attenuata</name>
    <dbReference type="NCBI Taxonomy" id="6087"/>
    <lineage>
        <taxon>Eukaryota</taxon>
        <taxon>Metazoa</taxon>
        <taxon>Cnidaria</taxon>
        <taxon>Hydrozoa</taxon>
        <taxon>Hydroidolina</taxon>
        <taxon>Anthoathecata</taxon>
        <taxon>Aplanulata</taxon>
        <taxon>Hydridae</taxon>
        <taxon>Hydra</taxon>
    </lineage>
</organism>
<dbReference type="InterPro" id="IPR001209">
    <property type="entry name" value="Ribosomal_uS14"/>
</dbReference>
<dbReference type="RefSeq" id="XP_065654863.1">
    <property type="nucleotide sequence ID" value="XM_065798791.1"/>
</dbReference>
<comment type="similarity">
    <text evidence="1">Belongs to the universal ribosomal protein uS14 family.</text>
</comment>
<evidence type="ECO:0000313" key="5">
    <source>
        <dbReference type="RefSeq" id="XP_065654863.1"/>
    </source>
</evidence>
<accession>A0ABM4C019</accession>
<name>A0ABM4C019_HYDVU</name>
<dbReference type="GeneID" id="124814905"/>
<dbReference type="PANTHER" id="PTHR19836:SF19">
    <property type="entry name" value="SMALL RIBOSOMAL SUBUNIT PROTEIN US14M"/>
    <property type="match status" value="1"/>
</dbReference>
<dbReference type="Gene3D" id="1.10.287.1480">
    <property type="match status" value="1"/>
</dbReference>
<dbReference type="NCBIfam" id="NF006477">
    <property type="entry name" value="PRK08881.1"/>
    <property type="match status" value="1"/>
</dbReference>
<keyword evidence="3" id="KW-0687">Ribonucleoprotein</keyword>
<evidence type="ECO:0000256" key="1">
    <source>
        <dbReference type="ARBA" id="ARBA00009083"/>
    </source>
</evidence>
<sequence length="138" mass="16316">MLSSLAQRLLLPSVILKEVLNRTLSSTTLLQKYYVQKNYLKRWARRDMKRRELFKEFEFERSSLRAIAKSDILPTSVKMRASEDLANLPRDSSITRIRHRCTLTDRARGVVIKYRISRIKFRDYADKGLISGYTRSSW</sequence>
<keyword evidence="4" id="KW-1185">Reference proteome</keyword>
<protein>
    <submittedName>
        <fullName evidence="5">Small ribosomal subunit protein uS14</fullName>
    </submittedName>
</protein>